<gene>
    <name evidence="7" type="ORF">PNEG_02679</name>
</gene>
<feature type="domain" description="RRP12 N-terminal HEAT" evidence="6">
    <location>
        <begin position="18"/>
        <end position="233"/>
    </location>
</feature>
<evidence type="ECO:0000313" key="8">
    <source>
        <dbReference type="Proteomes" id="UP000011958"/>
    </source>
</evidence>
<proteinExistence type="inferred from homology"/>
<evidence type="ECO:0000259" key="5">
    <source>
        <dbReference type="Pfam" id="PF08161"/>
    </source>
</evidence>
<dbReference type="InterPro" id="IPR016024">
    <property type="entry name" value="ARM-type_fold"/>
</dbReference>
<dbReference type="EMBL" id="AFWA02000007">
    <property type="protein sequence ID" value="EMR08896.1"/>
    <property type="molecule type" value="Genomic_DNA"/>
</dbReference>
<evidence type="ECO:0000313" key="7">
    <source>
        <dbReference type="EMBL" id="EMR08896.1"/>
    </source>
</evidence>
<dbReference type="SUPFAM" id="SSF48371">
    <property type="entry name" value="ARM repeat"/>
    <property type="match status" value="1"/>
</dbReference>
<reference evidence="8" key="1">
    <citation type="journal article" date="2016" name="Nat. Commun.">
        <title>Genome analysis of three Pneumocystis species reveals adaptation mechanisms to life exclusively in mammalian hosts.</title>
        <authorList>
            <person name="Ma L."/>
            <person name="Chen Z."/>
            <person name="Huang D.W."/>
            <person name="Kutty G."/>
            <person name="Ishihara M."/>
            <person name="Wang H."/>
            <person name="Abouelleil A."/>
            <person name="Bishop L."/>
            <person name="Davey E."/>
            <person name="Deng R."/>
            <person name="Deng X."/>
            <person name="Fan L."/>
            <person name="Fantoni G."/>
            <person name="Fitzgerald M."/>
            <person name="Gogineni E."/>
            <person name="Goldberg J.M."/>
            <person name="Handley G."/>
            <person name="Hu X."/>
            <person name="Huber C."/>
            <person name="Jiao X."/>
            <person name="Jones K."/>
            <person name="Levin J.Z."/>
            <person name="Liu Y."/>
            <person name="Macdonald P."/>
            <person name="Melnikov A."/>
            <person name="Raley C."/>
            <person name="Sassi M."/>
            <person name="Sherman B.T."/>
            <person name="Song X."/>
            <person name="Sykes S."/>
            <person name="Tran B."/>
            <person name="Walsh L."/>
            <person name="Xia Y."/>
            <person name="Yang J."/>
            <person name="Young S."/>
            <person name="Zeng Q."/>
            <person name="Zheng X."/>
            <person name="Stephens R."/>
            <person name="Nusbaum C."/>
            <person name="Birren B.W."/>
            <person name="Azadi P."/>
            <person name="Lempicki R.A."/>
            <person name="Cuomo C.A."/>
            <person name="Kovacs J.A."/>
        </authorList>
    </citation>
    <scope>NUCLEOTIDE SEQUENCE [LARGE SCALE GENOMIC DNA]</scope>
    <source>
        <strain evidence="8">B123</strain>
    </source>
</reference>
<dbReference type="GO" id="GO:0005634">
    <property type="term" value="C:nucleus"/>
    <property type="evidence" value="ECO:0007669"/>
    <property type="project" value="UniProtKB-SubCell"/>
</dbReference>
<comment type="similarity">
    <text evidence="2">Belongs to the RRP12 family.</text>
</comment>
<feature type="region of interest" description="Disordered" evidence="4">
    <location>
        <begin position="1104"/>
        <end position="1154"/>
    </location>
</feature>
<evidence type="ECO:0000256" key="1">
    <source>
        <dbReference type="ARBA" id="ARBA00004123"/>
    </source>
</evidence>
<dbReference type="InterPro" id="IPR012978">
    <property type="entry name" value="HEAT_RRP12"/>
</dbReference>
<dbReference type="OrthoDB" id="2192888at2759"/>
<keyword evidence="8" id="KW-1185">Reference proteome</keyword>
<evidence type="ECO:0000259" key="6">
    <source>
        <dbReference type="Pfam" id="PF25772"/>
    </source>
</evidence>
<evidence type="ECO:0000256" key="3">
    <source>
        <dbReference type="ARBA" id="ARBA00023242"/>
    </source>
</evidence>
<dbReference type="Pfam" id="PF08161">
    <property type="entry name" value="RRP12_HEAT"/>
    <property type="match status" value="1"/>
</dbReference>
<organism evidence="7 8">
    <name type="scientific">Pneumocystis murina (strain B123)</name>
    <name type="common">Mouse pneumocystis pneumonia agent</name>
    <name type="synonym">Pneumocystis carinii f. sp. muris</name>
    <dbReference type="NCBI Taxonomy" id="1069680"/>
    <lineage>
        <taxon>Eukaryota</taxon>
        <taxon>Fungi</taxon>
        <taxon>Dikarya</taxon>
        <taxon>Ascomycota</taxon>
        <taxon>Taphrinomycotina</taxon>
        <taxon>Pneumocystomycetes</taxon>
        <taxon>Pneumocystaceae</taxon>
        <taxon>Pneumocystis</taxon>
    </lineage>
</organism>
<comment type="subcellular location">
    <subcellularLocation>
        <location evidence="1">Nucleus</location>
    </subcellularLocation>
</comment>
<sequence length="1154" mass="133705">MINKNVLFEEKISRIRSQNGSKNRHQKLIANLLLAIEDTLRNENSQGNITAYFVSLLVLLEQTLPNTNNSELVYSIFYLLDLVIPFISKPLIRSKYAQISSLLSSALRYSGISTSTLRFIISCIQNILIVQENSTWTSPNNNIKSIFSCLLILGLDSRPKIRKRAREAISKILTHPPLSPLIIHPILEFSLRETFNILKKSILELKEGVECKNKKKINYSKAIYSFQLLKTIVDAGGCPASKNEQLCCVLTEILETKNVYLIMIAFDIFLVIFKKCSFTPEKLRGILELMLRKRPSEKDVILLPLWFFVLAAGLESYYQFEPYATFKLLPQLFMDIFPFLRSDSFEIRISCSEILVKLIASCIPNDIGQDNEIVVELTKITMQGFTLNYRVAWKEIFKILIAFFQHLPFYIDPYFMEAIKLIGDMRARDEFNEKIEADKVIGFAVKAIGPKAILEILPLNLDEESKKVPKREWMLAVLRSSIYNTELQHFISEFIPLSEKLYQKLLENNDSEGDKNFKIYIEQIWSLFPSYCNFPLDLEIAFDQDFVQLLLAVFSNQADLRSIICQGLQILINKNKDLIDNDYFDQELKCKFPITKLDAERNLAHLQKFISDILSTLFNVYSQTQSQFREHILLCIKSWLSITNKEEIRNIFNRIIELLSQTLKENSLPNSNKDLASMSYTMLDLLAVMIVYLPDDTSLQLYNIINSQISNETDHILQKKAYNLFSKMTENLSIKVFLENNIEELQKLFLESATKAESSVKKYRFYALYHIINMLPPKDLHFISSILPEVIMGTKETNKKARTMAYNLLILMGNRVLKECTIENNEVLEMNDNVSDIKANIEGFFTMVSSGLLGNSPYMISATIVSITRLLYEFKDVLNLNFISRLLDTVYMFITSNNHEIAKSALGFVKMTIISLPAIIIEERLSMLVSNLMVWVHEHKVHFKVKVKNIIERMIRRYGYETIEKEVPNEDKKLIINIKKTKERHKRKKIAAENISRNPMLNNKHNNFNHKYETYKNEDTDSDISFLINNSDSKNKEISKKETLIKKVDDELIDLLDKNSLINIINMNSKDQKKTEKKKPISMQFKVDNNGKIIIEDLDKNLQKQSNKIQSKRKKESDDDSTDTGNIVKKKSFLNKQKAKSTRNSKRVKRKFIK</sequence>
<comment type="caution">
    <text evidence="7">The sequence shown here is derived from an EMBL/GenBank/DDBJ whole genome shotgun (WGS) entry which is preliminary data.</text>
</comment>
<dbReference type="VEuPathDB" id="FungiDB:PNEG_02679"/>
<dbReference type="HOGENOM" id="CLU_003753_1_0_1"/>
<dbReference type="InterPro" id="IPR052087">
    <property type="entry name" value="RRP12"/>
</dbReference>
<dbReference type="PANTHER" id="PTHR48287">
    <property type="entry name" value="ARM REPEAT SUPERFAMILY PROTEIN"/>
    <property type="match status" value="1"/>
</dbReference>
<feature type="compositionally biased region" description="Basic residues" evidence="4">
    <location>
        <begin position="1128"/>
        <end position="1154"/>
    </location>
</feature>
<dbReference type="InterPro" id="IPR011989">
    <property type="entry name" value="ARM-like"/>
</dbReference>
<dbReference type="Proteomes" id="UP000011958">
    <property type="component" value="Unassembled WGS sequence"/>
</dbReference>
<dbReference type="PANTHER" id="PTHR48287:SF1">
    <property type="entry name" value="ARM REPEAT SUPERFAMILY PROTEIN"/>
    <property type="match status" value="1"/>
</dbReference>
<dbReference type="eggNOG" id="KOG1248">
    <property type="taxonomic scope" value="Eukaryota"/>
</dbReference>
<dbReference type="STRING" id="1069680.M7NP64"/>
<evidence type="ECO:0000256" key="2">
    <source>
        <dbReference type="ARBA" id="ARBA00007690"/>
    </source>
</evidence>
<name>M7NP64_PNEMU</name>
<dbReference type="AlphaFoldDB" id="M7NP64"/>
<feature type="domain" description="RRP12 HEAT" evidence="5">
    <location>
        <begin position="342"/>
        <end position="624"/>
    </location>
</feature>
<evidence type="ECO:0000256" key="4">
    <source>
        <dbReference type="SAM" id="MobiDB-lite"/>
    </source>
</evidence>
<dbReference type="GeneID" id="19896370"/>
<dbReference type="OMA" id="PDQMKHR"/>
<dbReference type="Gene3D" id="1.25.10.10">
    <property type="entry name" value="Leucine-rich Repeat Variant"/>
    <property type="match status" value="1"/>
</dbReference>
<accession>M7NP64</accession>
<protein>
    <submittedName>
        <fullName evidence="7">Uncharacterized protein</fullName>
    </submittedName>
</protein>
<dbReference type="InterPro" id="IPR057860">
    <property type="entry name" value="HEAT_RRP12_N"/>
</dbReference>
<dbReference type="RefSeq" id="XP_007874702.1">
    <property type="nucleotide sequence ID" value="XM_007876511.1"/>
</dbReference>
<keyword evidence="3" id="KW-0539">Nucleus</keyword>
<dbReference type="Pfam" id="PF25772">
    <property type="entry name" value="HEAT_RRP12_N"/>
    <property type="match status" value="1"/>
</dbReference>